<keyword evidence="4" id="KW-1185">Reference proteome</keyword>
<gene>
    <name evidence="3" type="ORF">VQ7734_04713</name>
</gene>
<dbReference type="PANTHER" id="PTHR21064:SF6">
    <property type="entry name" value="AMINOGLYCOSIDE PHOSPHOTRANSFERASE DOMAIN-CONTAINING PROTEIN"/>
    <property type="match status" value="1"/>
</dbReference>
<reference evidence="4" key="1">
    <citation type="submission" date="2016-12" db="EMBL/GenBank/DDBJ databases">
        <authorList>
            <person name="Rodrigo-Torres L."/>
            <person name="Arahal R.D."/>
            <person name="Lucena T."/>
        </authorList>
    </citation>
    <scope>NUCLEOTIDE SEQUENCE [LARGE SCALE GENOMIC DNA]</scope>
</reference>
<sequence>MSTEQYDNLTDQQITHLAQQLLQTYPSQYAGQLRLLCRSENATFKITTARHQYAMRIHRCGYHNKNNILSELAWLNALRETGIIVPEAIAGSNGDYVQTITSADGTIRHAVLFHWIDGDMPTSEVNPESFQQLGAITARLHQHSREWQKPDYFDRLLWNHDTMVTDQSHWGRWQDAPNLKAVDHSIIEESLQQVYAALDDYGQDESRYGLIHADLRLTNLLLHEGETRVIDFDDCGMGWYMHDLAAAISFNEHLPNAQAWVENWITGYERIGHLTQADFDIIPAMIIQRRIQMLAWTGTHAETEMTQSLGPHWADESVRLCRKFLETQALPVGI</sequence>
<evidence type="ECO:0000313" key="3">
    <source>
        <dbReference type="EMBL" id="SHO58938.1"/>
    </source>
</evidence>
<dbReference type="EMBL" id="FRFG01000086">
    <property type="protein sequence ID" value="SHO58938.1"/>
    <property type="molecule type" value="Genomic_DNA"/>
</dbReference>
<accession>A0A1M7Z1V1</accession>
<dbReference type="GO" id="GO:0004674">
    <property type="term" value="F:protein serine/threonine kinase activity"/>
    <property type="evidence" value="ECO:0007669"/>
    <property type="project" value="UniProtKB-KW"/>
</dbReference>
<name>A0A1M7Z1V1_9VIBR</name>
<keyword evidence="3" id="KW-0808">Transferase</keyword>
<dbReference type="AlphaFoldDB" id="A0A1M7Z1V1"/>
<dbReference type="Gene3D" id="3.90.1200.10">
    <property type="match status" value="1"/>
</dbReference>
<dbReference type="Gene3D" id="3.30.200.20">
    <property type="entry name" value="Phosphorylase Kinase, domain 1"/>
    <property type="match status" value="1"/>
</dbReference>
<evidence type="ECO:0000256" key="1">
    <source>
        <dbReference type="ARBA" id="ARBA00038240"/>
    </source>
</evidence>
<protein>
    <submittedName>
        <fullName evidence="3">Serine/threonine protein kinase</fullName>
    </submittedName>
</protein>
<comment type="similarity">
    <text evidence="1">Belongs to the pseudomonas-type ThrB family.</text>
</comment>
<dbReference type="InterPro" id="IPR050249">
    <property type="entry name" value="Pseudomonas-type_ThrB"/>
</dbReference>
<dbReference type="OrthoDB" id="241498at2"/>
<proteinExistence type="inferred from homology"/>
<dbReference type="RefSeq" id="WP_073586376.1">
    <property type="nucleotide sequence ID" value="NZ_AP024897.1"/>
</dbReference>
<organism evidence="3 4">
    <name type="scientific">Vibrio quintilis</name>
    <dbReference type="NCBI Taxonomy" id="1117707"/>
    <lineage>
        <taxon>Bacteria</taxon>
        <taxon>Pseudomonadati</taxon>
        <taxon>Pseudomonadota</taxon>
        <taxon>Gammaproteobacteria</taxon>
        <taxon>Vibrionales</taxon>
        <taxon>Vibrionaceae</taxon>
        <taxon>Vibrio</taxon>
    </lineage>
</organism>
<evidence type="ECO:0000313" key="4">
    <source>
        <dbReference type="Proteomes" id="UP000184600"/>
    </source>
</evidence>
<evidence type="ECO:0000259" key="2">
    <source>
        <dbReference type="Pfam" id="PF01636"/>
    </source>
</evidence>
<dbReference type="PANTHER" id="PTHR21064">
    <property type="entry name" value="AMINOGLYCOSIDE PHOSPHOTRANSFERASE DOMAIN-CONTAINING PROTEIN-RELATED"/>
    <property type="match status" value="1"/>
</dbReference>
<dbReference type="Pfam" id="PF01636">
    <property type="entry name" value="APH"/>
    <property type="match status" value="1"/>
</dbReference>
<dbReference type="Proteomes" id="UP000184600">
    <property type="component" value="Unassembled WGS sequence"/>
</dbReference>
<dbReference type="GO" id="GO:0009088">
    <property type="term" value="P:threonine biosynthetic process"/>
    <property type="evidence" value="ECO:0007669"/>
    <property type="project" value="TreeGrafter"/>
</dbReference>
<dbReference type="InterPro" id="IPR011009">
    <property type="entry name" value="Kinase-like_dom_sf"/>
</dbReference>
<keyword evidence="3" id="KW-0723">Serine/threonine-protein kinase</keyword>
<dbReference type="InterPro" id="IPR002575">
    <property type="entry name" value="Aminoglycoside_PTrfase"/>
</dbReference>
<feature type="domain" description="Aminoglycoside phosphotransferase" evidence="2">
    <location>
        <begin position="40"/>
        <end position="269"/>
    </location>
</feature>
<dbReference type="STRING" id="1117707.VQ7734_04713"/>
<dbReference type="GO" id="GO:0004413">
    <property type="term" value="F:homoserine kinase activity"/>
    <property type="evidence" value="ECO:0007669"/>
    <property type="project" value="TreeGrafter"/>
</dbReference>
<dbReference type="SUPFAM" id="SSF56112">
    <property type="entry name" value="Protein kinase-like (PK-like)"/>
    <property type="match status" value="1"/>
</dbReference>
<keyword evidence="3" id="KW-0418">Kinase</keyword>